<gene>
    <name evidence="2" type="ORF">BIU88_07605</name>
</gene>
<reference evidence="2" key="1">
    <citation type="submission" date="2016-09" db="EMBL/GenBank/DDBJ databases">
        <title>Genome sequence of Chlorobaculum limnaeum.</title>
        <authorList>
            <person name="Liu Z."/>
            <person name="Tank M."/>
            <person name="Bryant D.A."/>
        </authorList>
    </citation>
    <scope>NUCLEOTIDE SEQUENCE [LARGE SCALE GENOMIC DNA]</scope>
    <source>
        <strain evidence="2">DSM 1677</strain>
    </source>
</reference>
<dbReference type="PANTHER" id="PTHR30399:SF1">
    <property type="entry name" value="UTP PYROPHOSPHATASE"/>
    <property type="match status" value="1"/>
</dbReference>
<dbReference type="PANTHER" id="PTHR30399">
    <property type="entry name" value="UNCHARACTERIZED PROTEIN YGJP"/>
    <property type="match status" value="1"/>
</dbReference>
<organism evidence="2 3">
    <name type="scientific">Chlorobaculum limnaeum</name>
    <dbReference type="NCBI Taxonomy" id="274537"/>
    <lineage>
        <taxon>Bacteria</taxon>
        <taxon>Pseudomonadati</taxon>
        <taxon>Chlorobiota</taxon>
        <taxon>Chlorobiia</taxon>
        <taxon>Chlorobiales</taxon>
        <taxon>Chlorobiaceae</taxon>
        <taxon>Chlorobaculum</taxon>
    </lineage>
</organism>
<dbReference type="OrthoDB" id="9811177at2"/>
<dbReference type="AlphaFoldDB" id="A0A1D8D2Z6"/>
<dbReference type="RefSeq" id="WP_069810120.1">
    <property type="nucleotide sequence ID" value="NZ_CP017305.1"/>
</dbReference>
<sequence length="249" mass="28483">MSALSFRGNSSGIEYTVKVSSRARYARLKMSPVEGLTVVVPTGFDRKQLPALVESKREWILKVQRTFDKHRSTEPAQAETALPEAIELAGIGESWRVEYRYDPLRPGIFIRELDGNVLDLSGGVDNRAWCFEALEQWLKHRAKLKLGAQLMQLASSNGFKLSGISVKKQKSRWGSCSSRGNINLNLKLIFLPPPLVRYIMIHELCHTLHMDHSARYWEAVARYDPDYAVHDREMKHAWRFVPAWFSGAR</sequence>
<dbReference type="Proteomes" id="UP000095185">
    <property type="component" value="Chromosome"/>
</dbReference>
<proteinExistence type="predicted"/>
<dbReference type="CDD" id="cd07344">
    <property type="entry name" value="M48_yhfN_like"/>
    <property type="match status" value="1"/>
</dbReference>
<dbReference type="Pfam" id="PF01863">
    <property type="entry name" value="YgjP-like"/>
    <property type="match status" value="1"/>
</dbReference>
<name>A0A1D8D2Z6_CHLLM</name>
<accession>A0A1D8D2Z6</accession>
<dbReference type="KEGG" id="clz:BIU88_07605"/>
<evidence type="ECO:0000313" key="3">
    <source>
        <dbReference type="Proteomes" id="UP000095185"/>
    </source>
</evidence>
<feature type="domain" description="YgjP-like metallopeptidase" evidence="1">
    <location>
        <begin position="24"/>
        <end position="236"/>
    </location>
</feature>
<dbReference type="Gene3D" id="3.30.2010.10">
    <property type="entry name" value="Metalloproteases ('zincins'), catalytic domain"/>
    <property type="match status" value="1"/>
</dbReference>
<dbReference type="InterPro" id="IPR053136">
    <property type="entry name" value="UTP_pyrophosphatase-like"/>
</dbReference>
<protein>
    <submittedName>
        <fullName evidence="2">Peptidase</fullName>
    </submittedName>
</protein>
<evidence type="ECO:0000313" key="2">
    <source>
        <dbReference type="EMBL" id="AOS84015.1"/>
    </source>
</evidence>
<evidence type="ECO:0000259" key="1">
    <source>
        <dbReference type="Pfam" id="PF01863"/>
    </source>
</evidence>
<dbReference type="InterPro" id="IPR002725">
    <property type="entry name" value="YgjP-like_metallopeptidase"/>
</dbReference>
<keyword evidence="3" id="KW-1185">Reference proteome</keyword>
<dbReference type="EMBL" id="CP017305">
    <property type="protein sequence ID" value="AOS84015.1"/>
    <property type="molecule type" value="Genomic_DNA"/>
</dbReference>